<evidence type="ECO:0000256" key="8">
    <source>
        <dbReference type="ARBA" id="ARBA00032837"/>
    </source>
</evidence>
<evidence type="ECO:0000256" key="6">
    <source>
        <dbReference type="ARBA" id="ARBA00023239"/>
    </source>
</evidence>
<evidence type="ECO:0000313" key="10">
    <source>
        <dbReference type="EMBL" id="KKN87870.1"/>
    </source>
</evidence>
<gene>
    <name evidence="10" type="ORF">LCGC14_0254010</name>
</gene>
<comment type="caution">
    <text evidence="10">The sequence shown here is derived from an EMBL/GenBank/DDBJ whole genome shotgun (WGS) entry which is preliminary data.</text>
</comment>
<dbReference type="GO" id="GO:0006782">
    <property type="term" value="P:protoporphyrinogen IX biosynthetic process"/>
    <property type="evidence" value="ECO:0007669"/>
    <property type="project" value="UniProtKB-UniPathway"/>
</dbReference>
<dbReference type="NCBIfam" id="NF006762">
    <property type="entry name" value="PRK09283.1"/>
    <property type="match status" value="1"/>
</dbReference>
<dbReference type="FunFam" id="3.20.20.70:FF:000019">
    <property type="entry name" value="Delta-aminolevulinic acid dehydratase"/>
    <property type="match status" value="1"/>
</dbReference>
<evidence type="ECO:0000256" key="4">
    <source>
        <dbReference type="ARBA" id="ARBA00020771"/>
    </source>
</evidence>
<dbReference type="Gene3D" id="3.20.20.70">
    <property type="entry name" value="Aldolase class I"/>
    <property type="match status" value="1"/>
</dbReference>
<dbReference type="UniPathway" id="UPA00251">
    <property type="reaction ID" value="UER00318"/>
</dbReference>
<comment type="pathway">
    <text evidence="1">Porphyrin-containing compound metabolism; protoporphyrin-IX biosynthesis; coproporphyrinogen-III from 5-aminolevulinate: step 1/4.</text>
</comment>
<dbReference type="EC" id="4.2.1.24" evidence="3"/>
<comment type="similarity">
    <text evidence="2">Belongs to the ALAD family.</text>
</comment>
<dbReference type="SUPFAM" id="SSF51569">
    <property type="entry name" value="Aldolase"/>
    <property type="match status" value="1"/>
</dbReference>
<dbReference type="InterPro" id="IPR013785">
    <property type="entry name" value="Aldolase_TIM"/>
</dbReference>
<reference evidence="10" key="1">
    <citation type="journal article" date="2015" name="Nature">
        <title>Complex archaea that bridge the gap between prokaryotes and eukaryotes.</title>
        <authorList>
            <person name="Spang A."/>
            <person name="Saw J.H."/>
            <person name="Jorgensen S.L."/>
            <person name="Zaremba-Niedzwiedzka K."/>
            <person name="Martijn J."/>
            <person name="Lind A.E."/>
            <person name="van Eijk R."/>
            <person name="Schleper C."/>
            <person name="Guy L."/>
            <person name="Ettema T.J."/>
        </authorList>
    </citation>
    <scope>NUCLEOTIDE SEQUENCE</scope>
</reference>
<dbReference type="GO" id="GO:0008270">
    <property type="term" value="F:zinc ion binding"/>
    <property type="evidence" value="ECO:0007669"/>
    <property type="project" value="TreeGrafter"/>
</dbReference>
<dbReference type="SMART" id="SM01004">
    <property type="entry name" value="ALAD"/>
    <property type="match status" value="1"/>
</dbReference>
<dbReference type="PANTHER" id="PTHR11458:SF0">
    <property type="entry name" value="DELTA-AMINOLEVULINIC ACID DEHYDRATASE"/>
    <property type="match status" value="1"/>
</dbReference>
<keyword evidence="7" id="KW-0627">Porphyrin biosynthesis</keyword>
<evidence type="ECO:0000256" key="3">
    <source>
        <dbReference type="ARBA" id="ARBA00012053"/>
    </source>
</evidence>
<dbReference type="PROSITE" id="PS00169">
    <property type="entry name" value="D_ALA_DEHYDRATASE"/>
    <property type="match status" value="1"/>
</dbReference>
<accession>A0A0F9U3Q5</accession>
<evidence type="ECO:0000256" key="7">
    <source>
        <dbReference type="ARBA" id="ARBA00023244"/>
    </source>
</evidence>
<evidence type="ECO:0000256" key="1">
    <source>
        <dbReference type="ARBA" id="ARBA00004694"/>
    </source>
</evidence>
<keyword evidence="5" id="KW-0350">Heme biosynthesis</keyword>
<comment type="catalytic activity">
    <reaction evidence="9">
        <text>2 5-aminolevulinate = porphobilinogen + 2 H2O + H(+)</text>
        <dbReference type="Rhea" id="RHEA:24064"/>
        <dbReference type="ChEBI" id="CHEBI:15377"/>
        <dbReference type="ChEBI" id="CHEBI:15378"/>
        <dbReference type="ChEBI" id="CHEBI:58126"/>
        <dbReference type="ChEBI" id="CHEBI:356416"/>
        <dbReference type="EC" id="4.2.1.24"/>
    </reaction>
</comment>
<dbReference type="InterPro" id="IPR001731">
    <property type="entry name" value="ALAD"/>
</dbReference>
<dbReference type="AlphaFoldDB" id="A0A0F9U3Q5"/>
<proteinExistence type="inferred from homology"/>
<dbReference type="EMBL" id="LAZR01000133">
    <property type="protein sequence ID" value="KKN87870.1"/>
    <property type="molecule type" value="Genomic_DNA"/>
</dbReference>
<name>A0A0F9U3Q5_9ZZZZ</name>
<dbReference type="GO" id="GO:0005829">
    <property type="term" value="C:cytosol"/>
    <property type="evidence" value="ECO:0007669"/>
    <property type="project" value="TreeGrafter"/>
</dbReference>
<sequence>MAHFPARRLRRLRVNETLRDMLTEVSLSRNELIAPLFVREGGGIYNEIASMPGQFQHSVDTAMQTIRRWADKGLPAVLLFGIPDDKDAVGSGAWDDGAATQKLIGLIKNDLPNLVVITDVCLCEYTDHGHCGTLRERPDGRTDVDNDATLESLAKTAVSHARAGADIVAPSAMMDGQVAAVRSGLDEAGFDGTSILSYAVKFASSLYGPFRDAAESSPKTGDRRTYQMDYRATGQSVLEARLDIDEGADMIMVKPALAYLDVIAEVRRRFDLPLVAYHVSGEYSMIKAAAAAGWLDERGAAVEVTTAIKRAGADLIITYFAEQLADWLDA</sequence>
<keyword evidence="6" id="KW-0456">Lyase</keyword>
<dbReference type="Pfam" id="PF00490">
    <property type="entry name" value="ALAD"/>
    <property type="match status" value="1"/>
</dbReference>
<evidence type="ECO:0000256" key="2">
    <source>
        <dbReference type="ARBA" id="ARBA00008055"/>
    </source>
</evidence>
<dbReference type="GO" id="GO:0004655">
    <property type="term" value="F:porphobilinogen synthase activity"/>
    <property type="evidence" value="ECO:0007669"/>
    <property type="project" value="UniProtKB-EC"/>
</dbReference>
<evidence type="ECO:0000256" key="9">
    <source>
        <dbReference type="ARBA" id="ARBA00047651"/>
    </source>
</evidence>
<dbReference type="PANTHER" id="PTHR11458">
    <property type="entry name" value="DELTA-AMINOLEVULINIC ACID DEHYDRATASE"/>
    <property type="match status" value="1"/>
</dbReference>
<dbReference type="PIRSF" id="PIRSF001415">
    <property type="entry name" value="Porphbilin_synth"/>
    <property type="match status" value="1"/>
</dbReference>
<dbReference type="InterPro" id="IPR030656">
    <property type="entry name" value="ALAD_AS"/>
</dbReference>
<dbReference type="CDD" id="cd00384">
    <property type="entry name" value="ALAD_PBGS"/>
    <property type="match status" value="1"/>
</dbReference>
<protein>
    <recommendedName>
        <fullName evidence="4">Delta-aminolevulinic acid dehydratase</fullName>
        <ecNumber evidence="3">4.2.1.24</ecNumber>
    </recommendedName>
    <alternativeName>
        <fullName evidence="8">Porphobilinogen synthase</fullName>
    </alternativeName>
</protein>
<organism evidence="10">
    <name type="scientific">marine sediment metagenome</name>
    <dbReference type="NCBI Taxonomy" id="412755"/>
    <lineage>
        <taxon>unclassified sequences</taxon>
        <taxon>metagenomes</taxon>
        <taxon>ecological metagenomes</taxon>
    </lineage>
</organism>
<evidence type="ECO:0000256" key="5">
    <source>
        <dbReference type="ARBA" id="ARBA00023133"/>
    </source>
</evidence>
<dbReference type="PRINTS" id="PR00144">
    <property type="entry name" value="DALDHYDRTASE"/>
</dbReference>